<organism evidence="6">
    <name type="scientific">Streptomyces platensis</name>
    <dbReference type="NCBI Taxonomy" id="58346"/>
    <lineage>
        <taxon>Bacteria</taxon>
        <taxon>Bacillati</taxon>
        <taxon>Actinomycetota</taxon>
        <taxon>Actinomycetes</taxon>
        <taxon>Kitasatosporales</taxon>
        <taxon>Streptomycetaceae</taxon>
        <taxon>Streptomyces</taxon>
    </lineage>
</organism>
<keyword evidence="4" id="KW-0503">Monooxygenase</keyword>
<dbReference type="Pfam" id="PF00067">
    <property type="entry name" value="p450"/>
    <property type="match status" value="1"/>
</dbReference>
<protein>
    <submittedName>
        <fullName evidence="6">PtmO2</fullName>
    </submittedName>
</protein>
<reference evidence="6" key="1">
    <citation type="journal article" date="2014" name="J. Nat. Prod.">
        <title>Strain prioritization for natural product discovery by a high-throughput real-time PCR method.</title>
        <authorList>
            <person name="Hindra"/>
            <person name="Huang T."/>
            <person name="Yang D."/>
            <person name="Rudolf J.D."/>
            <person name="Xie P."/>
            <person name="Xie G."/>
            <person name="Teng Q."/>
            <person name="Lohman J.R."/>
            <person name="Zhu X."/>
            <person name="Huang Y."/>
            <person name="Zhao L.X."/>
            <person name="Jiang Y."/>
            <person name="Duan Y."/>
            <person name="Shen B."/>
        </authorList>
    </citation>
    <scope>NUCLEOTIDE SEQUENCE</scope>
    <source>
        <strain evidence="6">CB00739</strain>
    </source>
</reference>
<sequence>MTTRPTAASRGNKYRFAFRTLSFLDDRKDDRSGVAELSGPPGRALLVWKPEIIGQVFRGDRNMTLEGSDTLGPLVGDTSLLFANGPRHAAYRQVIGPRLRGRPLRGYEELIAEATRAAIDELRPGTVFQVPDWTRRLTLQIVSQIILGPVDHGLLHRFTSWIEGVLGSRGRTLAYRYLRLPHALPSPWRTFVRQRESLDKELLCPVSGKSAGGGAGSGTAEPSPDTLAEVLRSGEEPLGPLGDGELRDQIVSLLFAGHETTASAISWALFWLAEHDEVRRDIIDELKATSSSGAAAEDVPLLDAACREVLRISPPAVVAGNRVLNEDQEIDGVPHDAGTRLTPCIYLAHQQPDLYPQPRRFDPHRFLGKRKSAQEYLPFGGGTRRCLGADLAMLEMRMVVAAVLRRRELKCVNPETGVPQLRGPAMGPSEDLRMTVTKWPA</sequence>
<keyword evidence="4" id="KW-0560">Oxidoreductase</keyword>
<evidence type="ECO:0000256" key="4">
    <source>
        <dbReference type="RuleBase" id="RU000461"/>
    </source>
</evidence>
<keyword evidence="3 4" id="KW-0479">Metal-binding</keyword>
<dbReference type="InterPro" id="IPR002401">
    <property type="entry name" value="Cyt_P450_E_grp-I"/>
</dbReference>
<evidence type="ECO:0000256" key="3">
    <source>
        <dbReference type="PIRSR" id="PIRSR602401-1"/>
    </source>
</evidence>
<proteinExistence type="inferred from homology"/>
<dbReference type="EMBL" id="KJ189771">
    <property type="protein sequence ID" value="AIW55554.1"/>
    <property type="molecule type" value="Genomic_DNA"/>
</dbReference>
<accession>A0A0A0UXK3</accession>
<evidence type="ECO:0000256" key="1">
    <source>
        <dbReference type="ARBA" id="ARBA00001971"/>
    </source>
</evidence>
<dbReference type="PANTHER" id="PTHR24305:SF166">
    <property type="entry name" value="CYTOCHROME P450 12A4, MITOCHONDRIAL-RELATED"/>
    <property type="match status" value="1"/>
</dbReference>
<dbReference type="AlphaFoldDB" id="A0A0A0UXK3"/>
<name>A0A0A0UXK3_STRPT</name>
<dbReference type="SUPFAM" id="SSF48264">
    <property type="entry name" value="Cytochrome P450"/>
    <property type="match status" value="1"/>
</dbReference>
<feature type="binding site" description="axial binding residue" evidence="3">
    <location>
        <position position="386"/>
    </location>
    <ligand>
        <name>heme</name>
        <dbReference type="ChEBI" id="CHEBI:30413"/>
    </ligand>
    <ligandPart>
        <name>Fe</name>
        <dbReference type="ChEBI" id="CHEBI:18248"/>
    </ligandPart>
</feature>
<dbReference type="InterPro" id="IPR036396">
    <property type="entry name" value="Cyt_P450_sf"/>
</dbReference>
<dbReference type="InterPro" id="IPR001128">
    <property type="entry name" value="Cyt_P450"/>
</dbReference>
<dbReference type="InterPro" id="IPR017972">
    <property type="entry name" value="Cyt_P450_CS"/>
</dbReference>
<keyword evidence="3 4" id="KW-0349">Heme</keyword>
<dbReference type="GO" id="GO:0016705">
    <property type="term" value="F:oxidoreductase activity, acting on paired donors, with incorporation or reduction of molecular oxygen"/>
    <property type="evidence" value="ECO:0007669"/>
    <property type="project" value="InterPro"/>
</dbReference>
<evidence type="ECO:0000313" key="6">
    <source>
        <dbReference type="EMBL" id="AIW55554.1"/>
    </source>
</evidence>
<dbReference type="PROSITE" id="PS00086">
    <property type="entry name" value="CYTOCHROME_P450"/>
    <property type="match status" value="1"/>
</dbReference>
<dbReference type="GO" id="GO:0020037">
    <property type="term" value="F:heme binding"/>
    <property type="evidence" value="ECO:0007669"/>
    <property type="project" value="InterPro"/>
</dbReference>
<keyword evidence="3 4" id="KW-0408">Iron</keyword>
<evidence type="ECO:0000256" key="5">
    <source>
        <dbReference type="SAM" id="MobiDB-lite"/>
    </source>
</evidence>
<dbReference type="PRINTS" id="PR00385">
    <property type="entry name" value="P450"/>
</dbReference>
<comment type="similarity">
    <text evidence="2 4">Belongs to the cytochrome P450 family.</text>
</comment>
<dbReference type="PANTHER" id="PTHR24305">
    <property type="entry name" value="CYTOCHROME P450"/>
    <property type="match status" value="1"/>
</dbReference>
<dbReference type="GO" id="GO:0004497">
    <property type="term" value="F:monooxygenase activity"/>
    <property type="evidence" value="ECO:0007669"/>
    <property type="project" value="UniProtKB-KW"/>
</dbReference>
<comment type="cofactor">
    <cofactor evidence="1 3">
        <name>heme</name>
        <dbReference type="ChEBI" id="CHEBI:30413"/>
    </cofactor>
</comment>
<evidence type="ECO:0000256" key="2">
    <source>
        <dbReference type="ARBA" id="ARBA00010617"/>
    </source>
</evidence>
<dbReference type="GO" id="GO:0005506">
    <property type="term" value="F:iron ion binding"/>
    <property type="evidence" value="ECO:0007669"/>
    <property type="project" value="InterPro"/>
</dbReference>
<dbReference type="Gene3D" id="1.10.630.10">
    <property type="entry name" value="Cytochrome P450"/>
    <property type="match status" value="1"/>
</dbReference>
<dbReference type="PRINTS" id="PR00463">
    <property type="entry name" value="EP450I"/>
</dbReference>
<feature type="region of interest" description="Disordered" evidence="5">
    <location>
        <begin position="420"/>
        <end position="441"/>
    </location>
</feature>
<dbReference type="SMR" id="A0A0A0UXK3"/>
<dbReference type="InterPro" id="IPR050121">
    <property type="entry name" value="Cytochrome_P450_monoxygenase"/>
</dbReference>
<reference evidence="6" key="2">
    <citation type="submission" date="2017-07" db="EMBL/GenBank/DDBJ databases">
        <authorList>
            <person name="Huang T."/>
            <person name="Rudolf J.D."/>
            <person name="Yang D."/>
            <person name="Xie G."/>
            <person name="Shen B."/>
        </authorList>
    </citation>
    <scope>NUCLEOTIDE SEQUENCE</scope>
    <source>
        <strain evidence="6">CB00739</strain>
    </source>
</reference>